<protein>
    <submittedName>
        <fullName evidence="2">DUF3951 domain-containing protein</fullName>
    </submittedName>
</protein>
<keyword evidence="1" id="KW-0472">Membrane</keyword>
<organism evidence="2 3">
    <name type="scientific">Bacillus thuringiensis</name>
    <dbReference type="NCBI Taxonomy" id="1428"/>
    <lineage>
        <taxon>Bacteria</taxon>
        <taxon>Bacillati</taxon>
        <taxon>Bacillota</taxon>
        <taxon>Bacilli</taxon>
        <taxon>Bacillales</taxon>
        <taxon>Bacillaceae</taxon>
        <taxon>Bacillus</taxon>
        <taxon>Bacillus cereus group</taxon>
    </lineage>
</organism>
<reference evidence="2 3" key="1">
    <citation type="submission" date="2017-04" db="EMBL/GenBank/DDBJ databases">
        <title>Complete Genome Sequence of Bacillus thuringiensis type Strain ATCC 10792.</title>
        <authorList>
            <person name="Oh D.-H."/>
            <person name="Park B.-J."/>
            <person name="Shuai W."/>
            <person name="Chelliah R."/>
        </authorList>
    </citation>
    <scope>NUCLEOTIDE SEQUENCE [LARGE SCALE GENOMIC DNA]</scope>
    <source>
        <strain evidence="2 3">ATCC 10792</strain>
    </source>
</reference>
<evidence type="ECO:0000256" key="1">
    <source>
        <dbReference type="SAM" id="Phobius"/>
    </source>
</evidence>
<evidence type="ECO:0000313" key="2">
    <source>
        <dbReference type="EMBL" id="ARP57049.1"/>
    </source>
</evidence>
<feature type="transmembrane region" description="Helical" evidence="1">
    <location>
        <begin position="6"/>
        <end position="28"/>
    </location>
</feature>
<dbReference type="Proteomes" id="UP000194143">
    <property type="component" value="Chromosome"/>
</dbReference>
<dbReference type="Pfam" id="PF13131">
    <property type="entry name" value="DUF3951"/>
    <property type="match status" value="1"/>
</dbReference>
<dbReference type="GeneID" id="67466156"/>
<name>A0A0K0QBK7_BACTU</name>
<keyword evidence="1" id="KW-1133">Transmembrane helix</keyword>
<dbReference type="InterPro" id="IPR025028">
    <property type="entry name" value="DUF3951"/>
</dbReference>
<evidence type="ECO:0000313" key="3">
    <source>
        <dbReference type="Proteomes" id="UP000194143"/>
    </source>
</evidence>
<keyword evidence="3" id="KW-1185">Reference proteome</keyword>
<gene>
    <name evidence="2" type="ORF">CAB88_08050</name>
</gene>
<sequence length="56" mass="6443">MILLTIGAILLTLFIFFILGFITFMMFVDKATPQIYYTPCESVTVKAKGKHRRKKS</sequence>
<dbReference type="EMBL" id="CP021061">
    <property type="protein sequence ID" value="ARP57049.1"/>
    <property type="molecule type" value="Genomic_DNA"/>
</dbReference>
<dbReference type="RefSeq" id="WP_000602245.1">
    <property type="nucleotide sequence ID" value="NZ_CP012099.1"/>
</dbReference>
<keyword evidence="1" id="KW-0812">Transmembrane</keyword>
<accession>A0A0K0QBK7</accession>
<proteinExistence type="predicted"/>
<dbReference type="AlphaFoldDB" id="A0A0K0QBK7"/>